<reference evidence="3" key="1">
    <citation type="journal article" date="2012" name="Proc. Natl. Acad. Sci. U.S.A.">
        <title>Antigenic diversity is generated by distinct evolutionary mechanisms in African trypanosome species.</title>
        <authorList>
            <person name="Jackson A.P."/>
            <person name="Berry A."/>
            <person name="Aslett M."/>
            <person name="Allison H.C."/>
            <person name="Burton P."/>
            <person name="Vavrova-Anderson J."/>
            <person name="Brown R."/>
            <person name="Browne H."/>
            <person name="Corton N."/>
            <person name="Hauser H."/>
            <person name="Gamble J."/>
            <person name="Gilderthorp R."/>
            <person name="Marcello L."/>
            <person name="McQuillan J."/>
            <person name="Otto T.D."/>
            <person name="Quail M.A."/>
            <person name="Sanders M.J."/>
            <person name="van Tonder A."/>
            <person name="Ginger M.L."/>
            <person name="Field M.C."/>
            <person name="Barry J.D."/>
            <person name="Hertz-Fowler C."/>
            <person name="Berriman M."/>
        </authorList>
    </citation>
    <scope>NUCLEOTIDE SEQUENCE</scope>
    <source>
        <strain evidence="3">IL3000</strain>
    </source>
</reference>
<dbReference type="InterPro" id="IPR012677">
    <property type="entry name" value="Nucleotide-bd_a/b_plait_sf"/>
</dbReference>
<dbReference type="SUPFAM" id="SSF54928">
    <property type="entry name" value="RNA-binding domain, RBD"/>
    <property type="match status" value="1"/>
</dbReference>
<feature type="region of interest" description="Disordered" evidence="2">
    <location>
        <begin position="363"/>
        <end position="396"/>
    </location>
</feature>
<protein>
    <recommendedName>
        <fullName evidence="4">RRM domain-containing protein</fullName>
    </recommendedName>
</protein>
<proteinExistence type="predicted"/>
<dbReference type="AlphaFoldDB" id="G0UMT3"/>
<feature type="coiled-coil region" evidence="1">
    <location>
        <begin position="94"/>
        <end position="128"/>
    </location>
</feature>
<accession>G0UMT3</accession>
<feature type="region of interest" description="Disordered" evidence="2">
    <location>
        <begin position="193"/>
        <end position="218"/>
    </location>
</feature>
<evidence type="ECO:0000313" key="3">
    <source>
        <dbReference type="EMBL" id="CCC90491.1"/>
    </source>
</evidence>
<dbReference type="VEuPathDB" id="TriTrypDB:TcIL3000_5_1980"/>
<evidence type="ECO:0008006" key="4">
    <source>
        <dbReference type="Google" id="ProtNLM"/>
    </source>
</evidence>
<organism evidence="3">
    <name type="scientific">Trypanosoma congolense (strain IL3000)</name>
    <dbReference type="NCBI Taxonomy" id="1068625"/>
    <lineage>
        <taxon>Eukaryota</taxon>
        <taxon>Discoba</taxon>
        <taxon>Euglenozoa</taxon>
        <taxon>Kinetoplastea</taxon>
        <taxon>Metakinetoplastina</taxon>
        <taxon>Trypanosomatida</taxon>
        <taxon>Trypanosomatidae</taxon>
        <taxon>Trypanosoma</taxon>
        <taxon>Nannomonas</taxon>
    </lineage>
</organism>
<gene>
    <name evidence="3" type="ORF">TCIL3000_5_1980</name>
</gene>
<dbReference type="Gene3D" id="3.30.70.330">
    <property type="match status" value="1"/>
</dbReference>
<dbReference type="GO" id="GO:0003676">
    <property type="term" value="F:nucleic acid binding"/>
    <property type="evidence" value="ECO:0007669"/>
    <property type="project" value="InterPro"/>
</dbReference>
<evidence type="ECO:0000256" key="2">
    <source>
        <dbReference type="SAM" id="MobiDB-lite"/>
    </source>
</evidence>
<dbReference type="CDD" id="cd00590">
    <property type="entry name" value="RRM_SF"/>
    <property type="match status" value="1"/>
</dbReference>
<keyword evidence="1" id="KW-0175">Coiled coil</keyword>
<name>G0UMT3_TRYCI</name>
<sequence>MRPYRVFLRVRCSPLGVAPALCTSRLQTTSQQGNAAATSASSHLSFSSEKQKLSQSSEEGGLEEIVLRLRDQLERVTEKTTITDATVQNQVALLALVQRQQAVLERRIASLEEEAVRAQQQIAEAIRISSDVALQHHSVDALVRQMEKFLLASLPSSTVGREESPKCSPNGGETSPGVGRAAEVLCGEKERGIPEAASEDTATNISAAPHDEQRLPPTSASVTAKQVSALNARIDELQVRIDQLTAEKLVISSVRSRVEQHQVCELEKAVSRAASKAVGSVAISDNGKPPASTPAKSLAAILKNTGAFPFKDSAGVTRISSQKVVVRGVPVNIGASEVRDLFSRLGAVVSCVVRPASVACGVGGGESGARSVRYRSQQHSESKKDDEKSVSTEPCAVTKSEQGRSFEVTFQTVEQAVRAVLELDGYQLQGCCMLSVEPVVSADILAAVKALEREQVER</sequence>
<dbReference type="InterPro" id="IPR035979">
    <property type="entry name" value="RBD_domain_sf"/>
</dbReference>
<feature type="region of interest" description="Disordered" evidence="2">
    <location>
        <begin position="158"/>
        <end position="179"/>
    </location>
</feature>
<evidence type="ECO:0000256" key="1">
    <source>
        <dbReference type="SAM" id="Coils"/>
    </source>
</evidence>
<feature type="region of interest" description="Disordered" evidence="2">
    <location>
        <begin position="33"/>
        <end position="57"/>
    </location>
</feature>
<dbReference type="EMBL" id="HE575318">
    <property type="protein sequence ID" value="CCC90491.1"/>
    <property type="molecule type" value="Genomic_DNA"/>
</dbReference>
<feature type="compositionally biased region" description="Low complexity" evidence="2">
    <location>
        <begin position="35"/>
        <end position="57"/>
    </location>
</feature>
<feature type="compositionally biased region" description="Basic and acidic residues" evidence="2">
    <location>
        <begin position="378"/>
        <end position="390"/>
    </location>
</feature>